<evidence type="ECO:0000313" key="1">
    <source>
        <dbReference type="EMBL" id="MBM6774846.1"/>
    </source>
</evidence>
<dbReference type="Proteomes" id="UP000712527">
    <property type="component" value="Unassembled WGS sequence"/>
</dbReference>
<evidence type="ECO:0008006" key="3">
    <source>
        <dbReference type="Google" id="ProtNLM"/>
    </source>
</evidence>
<gene>
    <name evidence="1" type="ORF">H9X80_04730</name>
</gene>
<proteinExistence type="predicted"/>
<organism evidence="1 2">
    <name type="scientific">Olsenella profusa</name>
    <dbReference type="NCBI Taxonomy" id="138595"/>
    <lineage>
        <taxon>Bacteria</taxon>
        <taxon>Bacillati</taxon>
        <taxon>Actinomycetota</taxon>
        <taxon>Coriobacteriia</taxon>
        <taxon>Coriobacteriales</taxon>
        <taxon>Atopobiaceae</taxon>
        <taxon>Olsenella</taxon>
    </lineage>
</organism>
<accession>A0ABS2F1I9</accession>
<name>A0ABS2F1I9_9ACTN</name>
<keyword evidence="2" id="KW-1185">Reference proteome</keyword>
<protein>
    <recommendedName>
        <fullName evidence="3">Trigger factor</fullName>
    </recommendedName>
</protein>
<reference evidence="1 2" key="1">
    <citation type="journal article" date="2021" name="Sci. Rep.">
        <title>The distribution of antibiotic resistance genes in chicken gut microbiota commensals.</title>
        <authorList>
            <person name="Juricova H."/>
            <person name="Matiasovicova J."/>
            <person name="Kubasova T."/>
            <person name="Cejkova D."/>
            <person name="Rychlik I."/>
        </authorList>
    </citation>
    <scope>NUCLEOTIDE SEQUENCE [LARGE SCALE GENOMIC DNA]</scope>
    <source>
        <strain evidence="1 2">An794</strain>
    </source>
</reference>
<sequence length="318" mass="35868">MQSRVVSLRDYREVSLDIPTFEPDLAALQRELDRLRNPYVSWQDGGAAARGDMVSCSLRSDVPRYQKDKVRFVAGSGVYNHTLEELSVGMRAGETRTSSLPEGQVSLTVQAVKKRVTPPLSDEMVAALGLPGVLTVAQYRRHLLGLQLDQSAEQASYALTAQVKRTVLDESAFVLAKADWKLAVGQELDRCRAIARQDGMVLEEMTAEQFAGNIPVRSYAELVAMTQDSCWDSLRCYLAGRHYAERDGFVVTKRGHEAFLHDYASTWHVSEAQARDAQPWDTYEFNQYAAHAETLWRDHAVRLYREKNQLPDEEGDLR</sequence>
<evidence type="ECO:0000313" key="2">
    <source>
        <dbReference type="Proteomes" id="UP000712527"/>
    </source>
</evidence>
<dbReference type="RefSeq" id="WP_204793192.1">
    <property type="nucleotide sequence ID" value="NZ_JACSNQ010000007.1"/>
</dbReference>
<dbReference type="EMBL" id="JACSNQ010000007">
    <property type="protein sequence ID" value="MBM6774846.1"/>
    <property type="molecule type" value="Genomic_DNA"/>
</dbReference>
<comment type="caution">
    <text evidence="1">The sequence shown here is derived from an EMBL/GenBank/DDBJ whole genome shotgun (WGS) entry which is preliminary data.</text>
</comment>